<dbReference type="AlphaFoldDB" id="A0A7Z7I2U4"/>
<dbReference type="OrthoDB" id="9100808at2"/>
<dbReference type="EMBL" id="OCSU01000001">
    <property type="protein sequence ID" value="SOE53315.1"/>
    <property type="molecule type" value="Genomic_DNA"/>
</dbReference>
<accession>A0A7Z7I2U4</accession>
<keyword evidence="2" id="KW-1185">Reference proteome</keyword>
<reference evidence="1 2" key="1">
    <citation type="submission" date="2017-09" db="EMBL/GenBank/DDBJ databases">
        <authorList>
            <person name="Varghese N."/>
            <person name="Submissions S."/>
        </authorList>
    </citation>
    <scope>NUCLEOTIDE SEQUENCE [LARGE SCALE GENOMIC DNA]</scope>
    <source>
        <strain evidence="1 2">OK806</strain>
    </source>
</reference>
<sequence length="109" mass="12167">MLTSAELQSTLQIEYELQLEAMDEQALRALLADPIALNRLTPAHMSFSEGRRIAEATLEQLLARRSPGGEPVNPQKAESLWAQWFKPFWMPLFGARKGGADARPTQSTD</sequence>
<proteinExistence type="predicted"/>
<organism evidence="1 2">
    <name type="scientific">Caballeronia arationis</name>
    <dbReference type="NCBI Taxonomy" id="1777142"/>
    <lineage>
        <taxon>Bacteria</taxon>
        <taxon>Pseudomonadati</taxon>
        <taxon>Pseudomonadota</taxon>
        <taxon>Betaproteobacteria</taxon>
        <taxon>Burkholderiales</taxon>
        <taxon>Burkholderiaceae</taxon>
        <taxon>Caballeronia</taxon>
    </lineage>
</organism>
<protein>
    <submittedName>
        <fullName evidence="1">Uncharacterized protein</fullName>
    </submittedName>
</protein>
<dbReference type="RefSeq" id="WP_062642306.1">
    <property type="nucleotide sequence ID" value="NZ_FCOG02000138.1"/>
</dbReference>
<comment type="caution">
    <text evidence="1">The sequence shown here is derived from an EMBL/GenBank/DDBJ whole genome shotgun (WGS) entry which is preliminary data.</text>
</comment>
<dbReference type="Proteomes" id="UP000219522">
    <property type="component" value="Unassembled WGS sequence"/>
</dbReference>
<evidence type="ECO:0000313" key="1">
    <source>
        <dbReference type="EMBL" id="SOE53315.1"/>
    </source>
</evidence>
<evidence type="ECO:0000313" key="2">
    <source>
        <dbReference type="Proteomes" id="UP000219522"/>
    </source>
</evidence>
<gene>
    <name evidence="1" type="ORF">SAMN05446927_0632</name>
</gene>
<name>A0A7Z7I2U4_9BURK</name>